<evidence type="ECO:0000313" key="3">
    <source>
        <dbReference type="EMBL" id="KAL3808827.1"/>
    </source>
</evidence>
<dbReference type="AlphaFoldDB" id="A0ABD3R731"/>
<reference evidence="3 4" key="1">
    <citation type="submission" date="2024-10" db="EMBL/GenBank/DDBJ databases">
        <title>Updated reference genomes for cyclostephanoid diatoms.</title>
        <authorList>
            <person name="Roberts W.R."/>
            <person name="Alverson A.J."/>
        </authorList>
    </citation>
    <scope>NUCLEOTIDE SEQUENCE [LARGE SCALE GENOMIC DNA]</scope>
    <source>
        <strain evidence="3 4">AJA228-03</strain>
    </source>
</reference>
<name>A0ABD3R731_9STRA</name>
<keyword evidence="2" id="KW-0812">Transmembrane</keyword>
<evidence type="ECO:0000256" key="1">
    <source>
        <dbReference type="SAM" id="MobiDB-lite"/>
    </source>
</evidence>
<dbReference type="EMBL" id="JALLPB020000467">
    <property type="protein sequence ID" value="KAL3808827.1"/>
    <property type="molecule type" value="Genomic_DNA"/>
</dbReference>
<evidence type="ECO:0000313" key="4">
    <source>
        <dbReference type="Proteomes" id="UP001530377"/>
    </source>
</evidence>
<gene>
    <name evidence="3" type="ORF">ACHAXA_000010</name>
</gene>
<keyword evidence="2" id="KW-1133">Transmembrane helix</keyword>
<dbReference type="SUPFAM" id="SSF50998">
    <property type="entry name" value="Quinoprotein alcohol dehydrogenase-like"/>
    <property type="match status" value="1"/>
</dbReference>
<evidence type="ECO:0000256" key="2">
    <source>
        <dbReference type="SAM" id="Phobius"/>
    </source>
</evidence>
<feature type="region of interest" description="Disordered" evidence="1">
    <location>
        <begin position="1"/>
        <end position="35"/>
    </location>
</feature>
<protein>
    <submittedName>
        <fullName evidence="3">Uncharacterized protein</fullName>
    </submittedName>
</protein>
<dbReference type="InterPro" id="IPR011047">
    <property type="entry name" value="Quinoprotein_ADH-like_sf"/>
</dbReference>
<dbReference type="Proteomes" id="UP001530377">
    <property type="component" value="Unassembled WGS sequence"/>
</dbReference>
<comment type="caution">
    <text evidence="3">The sequence shown here is derived from an EMBL/GenBank/DDBJ whole genome shotgun (WGS) entry which is preliminary data.</text>
</comment>
<feature type="compositionally biased region" description="Low complexity" evidence="1">
    <location>
        <begin position="14"/>
        <end position="27"/>
    </location>
</feature>
<organism evidence="3 4">
    <name type="scientific">Cyclostephanos tholiformis</name>
    <dbReference type="NCBI Taxonomy" id="382380"/>
    <lineage>
        <taxon>Eukaryota</taxon>
        <taxon>Sar</taxon>
        <taxon>Stramenopiles</taxon>
        <taxon>Ochrophyta</taxon>
        <taxon>Bacillariophyta</taxon>
        <taxon>Coscinodiscophyceae</taxon>
        <taxon>Thalassiosirophycidae</taxon>
        <taxon>Stephanodiscales</taxon>
        <taxon>Stephanodiscaceae</taxon>
        <taxon>Cyclostephanos</taxon>
    </lineage>
</organism>
<keyword evidence="2" id="KW-0472">Membrane</keyword>
<sequence length="556" mass="61010">MFPDTSTVEEGVHSSPTSPRNTTNTTNCEAPSSTTSWWQQKRSKIFMVVTVMTVSIALSVGVIVSSRGNSTVKKEVNPLAASGEHDTTIVAELSSSNHPIIGQCNFIQELEAPQPDASSAKVAIDGKNLVVVSRGAIQYGHDANVVGEPFKPWLVEVDEFDVYVDFYSLADNGWEKVSSFTEKDIPSFNWEYGQRNVALSGKIAVVTFPSNDAGDRPVFTYRKNDGGLWKKVSLELPEPYGGECLRETVDVDKDLMVTFDETSCGYSVGYNSANIYRRSGGKWTEAGEITFSDDQENILNVYQVALSGDTLALQVFDGCYFDDAIDAECYINVYKYDRESGTITLQQDQVGLGSDCSPMALDGNYLVHGLSVYHRQGIDDKSFSLQQTFNSANYAKDFGKSLALDNDILVVGSDDRTYIFDLQNGAIGEEFSLDQKPNDTHEISNGILVTSNQDVFGVTIVDCKQPIQVQTFSPTESPTRQVTASPTSSATYCLTEEDCQDQHVGSFSQFVSGNYPYYGCYSKGGILYWGKGGTLEQMMDSSDFLNGAKERILCSS</sequence>
<accession>A0ABD3R731</accession>
<proteinExistence type="predicted"/>
<keyword evidence="4" id="KW-1185">Reference proteome</keyword>
<feature type="transmembrane region" description="Helical" evidence="2">
    <location>
        <begin position="45"/>
        <end position="64"/>
    </location>
</feature>